<dbReference type="HOGENOM" id="CLU_3017139_0_0_1"/>
<proteinExistence type="evidence at transcript level"/>
<reference evidence="1" key="1">
    <citation type="journal article" date="2009" name="PLoS Genet.">
        <title>Sequencing, mapping, and analysis of 27,455 maize full-length cDNAs.</title>
        <authorList>
            <person name="Soderlund C."/>
            <person name="Descour A."/>
            <person name="Kudrna D."/>
            <person name="Bomhoff M."/>
            <person name="Boyd L."/>
            <person name="Currie J."/>
            <person name="Angelova A."/>
            <person name="Collura K."/>
            <person name="Wissotski M."/>
            <person name="Ashley E."/>
            <person name="Morrow D."/>
            <person name="Fernandes J."/>
            <person name="Walbot V."/>
            <person name="Yu Y."/>
        </authorList>
    </citation>
    <scope>NUCLEOTIDE SEQUENCE</scope>
    <source>
        <strain evidence="1">B73</strain>
    </source>
</reference>
<dbReference type="EMBL" id="BT035808">
    <property type="protein sequence ID" value="ACF80813.1"/>
    <property type="molecule type" value="mRNA"/>
</dbReference>
<accession>B4FFC0</accession>
<protein>
    <submittedName>
        <fullName evidence="1">Uncharacterized protein</fullName>
    </submittedName>
</protein>
<organism evidence="1">
    <name type="scientific">Zea mays</name>
    <name type="common">Maize</name>
    <dbReference type="NCBI Taxonomy" id="4577"/>
    <lineage>
        <taxon>Eukaryota</taxon>
        <taxon>Viridiplantae</taxon>
        <taxon>Streptophyta</taxon>
        <taxon>Embryophyta</taxon>
        <taxon>Tracheophyta</taxon>
        <taxon>Spermatophyta</taxon>
        <taxon>Magnoliopsida</taxon>
        <taxon>Liliopsida</taxon>
        <taxon>Poales</taxon>
        <taxon>Poaceae</taxon>
        <taxon>PACMAD clade</taxon>
        <taxon>Panicoideae</taxon>
        <taxon>Andropogonodae</taxon>
        <taxon>Andropogoneae</taxon>
        <taxon>Tripsacinae</taxon>
        <taxon>Zea</taxon>
    </lineage>
</organism>
<evidence type="ECO:0000313" key="1">
    <source>
        <dbReference type="EMBL" id="ACF80813.1"/>
    </source>
</evidence>
<dbReference type="AlphaFoldDB" id="B4FFC0"/>
<sequence>MQNTKWLENMYPRSRSDLVWFFNFYLEMLCTPVVRIRYGGDSSGQLLLVERAVVEA</sequence>
<name>B4FFC0_MAIZE</name>